<keyword evidence="2" id="KW-1185">Reference proteome</keyword>
<dbReference type="HOGENOM" id="CLU_2220162_0_0_11"/>
<organism evidence="1 2">
    <name type="scientific">Slackia heliotrinireducens (strain ATCC 29202 / DSM 20476 / NCTC 11029 / RHS 1)</name>
    <name type="common">Peptococcus heliotrinreducens</name>
    <dbReference type="NCBI Taxonomy" id="471855"/>
    <lineage>
        <taxon>Bacteria</taxon>
        <taxon>Bacillati</taxon>
        <taxon>Actinomycetota</taxon>
        <taxon>Coriobacteriia</taxon>
        <taxon>Eggerthellales</taxon>
        <taxon>Eggerthellaceae</taxon>
        <taxon>Slackia</taxon>
    </lineage>
</organism>
<evidence type="ECO:0000313" key="1">
    <source>
        <dbReference type="EMBL" id="ACV23224.1"/>
    </source>
</evidence>
<protein>
    <submittedName>
        <fullName evidence="1">Uncharacterized protein</fullName>
    </submittedName>
</protein>
<sequence length="107" mass="12517">MESATPWRFSLEFDEERSIRNGYDPDELHDCAGRIVEPRGNVRIGRGTWQAENRKTQFAAQIPTMMHLAQQDWLMENVASWIAWEDDPEGHDFLQILQETCPELIRS</sequence>
<dbReference type="KEGG" id="shi:Shel_22140"/>
<accession>C7N102</accession>
<dbReference type="eggNOG" id="ENOG503497P">
    <property type="taxonomic scope" value="Bacteria"/>
</dbReference>
<reference evidence="1 2" key="1">
    <citation type="journal article" date="2009" name="Stand. Genomic Sci.">
        <title>Complete genome sequence of Slackia heliotrinireducens type strain (RHS 1).</title>
        <authorList>
            <person name="Pukall R."/>
            <person name="Lapidus A."/>
            <person name="Nolan M."/>
            <person name="Copeland A."/>
            <person name="Glavina Del Rio T."/>
            <person name="Lucas S."/>
            <person name="Chen F."/>
            <person name="Tice H."/>
            <person name="Cheng J.F."/>
            <person name="Chertkov O."/>
            <person name="Bruce D."/>
            <person name="Goodwin L."/>
            <person name="Kuske C."/>
            <person name="Brettin T."/>
            <person name="Detter J.C."/>
            <person name="Han C."/>
            <person name="Pitluck S."/>
            <person name="Pati A."/>
            <person name="Mavrommatis K."/>
            <person name="Ivanova N."/>
            <person name="Ovchinnikova G."/>
            <person name="Chen A."/>
            <person name="Palaniappan K."/>
            <person name="Schneider S."/>
            <person name="Rohde M."/>
            <person name="Chain P."/>
            <person name="D'haeseleer P."/>
            <person name="Goker M."/>
            <person name="Bristow J."/>
            <person name="Eisen J.A."/>
            <person name="Markowitz V."/>
            <person name="Kyrpides N.C."/>
            <person name="Klenk H.P."/>
            <person name="Hugenholtz P."/>
        </authorList>
    </citation>
    <scope>NUCLEOTIDE SEQUENCE [LARGE SCALE GENOMIC DNA]</scope>
    <source>
        <strain evidence="2">ATCC 29202 / DSM 20476 / NCTC 11029 / RHS 1</strain>
    </source>
</reference>
<dbReference type="RefSeq" id="WP_012799324.1">
    <property type="nucleotide sequence ID" value="NC_013165.1"/>
</dbReference>
<dbReference type="EMBL" id="CP001684">
    <property type="protein sequence ID" value="ACV23224.1"/>
    <property type="molecule type" value="Genomic_DNA"/>
</dbReference>
<evidence type="ECO:0000313" key="2">
    <source>
        <dbReference type="Proteomes" id="UP000002026"/>
    </source>
</evidence>
<proteinExistence type="predicted"/>
<dbReference type="Proteomes" id="UP000002026">
    <property type="component" value="Chromosome"/>
</dbReference>
<name>C7N102_SLAHD</name>
<dbReference type="AlphaFoldDB" id="C7N102"/>
<gene>
    <name evidence="1" type="ordered locus">Shel_22140</name>
</gene>